<dbReference type="SMART" id="SM00267">
    <property type="entry name" value="GGDEF"/>
    <property type="match status" value="1"/>
</dbReference>
<dbReference type="Gene3D" id="3.30.110.200">
    <property type="match status" value="1"/>
</dbReference>
<evidence type="ECO:0000259" key="2">
    <source>
        <dbReference type="PROSITE" id="PS50883"/>
    </source>
</evidence>
<dbReference type="InterPro" id="IPR035919">
    <property type="entry name" value="EAL_sf"/>
</dbReference>
<dbReference type="STRING" id="1123014.SAMN02745746_00938"/>
<gene>
    <name evidence="5" type="ORF">SAMN02745746_00938</name>
</gene>
<dbReference type="InterPro" id="IPR001633">
    <property type="entry name" value="EAL_dom"/>
</dbReference>
<feature type="domain" description="GGDEF" evidence="4">
    <location>
        <begin position="268"/>
        <end position="399"/>
    </location>
</feature>
<keyword evidence="6" id="KW-1185">Reference proteome</keyword>
<dbReference type="Pfam" id="PF00563">
    <property type="entry name" value="EAL"/>
    <property type="match status" value="1"/>
</dbReference>
<sequence length="640" mass="69676">MKRAHMTLIEQVWLLVAMTLFTTVLASLTVSLLTARDYLSQQLYAQSVSGANALALSINQYQADPAMSETLINATFDNAHYRLIRWTGIDGKTRLERVNQQLEEQVPRWFQQLLPLTPRPASANLSRGWLQAGTITVEAQTSYAWIALWQGSLRMLAWLSLAALLTGALATIGIRYIRRQLHQVVQQAEALSERRFVTMAEPGTPELSAVARAMNTLSGRIKSMLDEAARHIDQLRAATLSDPLTGLANRSRFEERMIGELADPQAIAEGELMLVRLPDLADANKRLGGDAVNRRLKHVALELQQSASGQAGWQAARLRGAEFVLLMPGAEPQAAERLATELGQRWQEASDSAASGWRAALGLTRYAQHDTLPAILLRANEAVTLAEQQSGKSWCRYDPDGGALPSSDFDWNKRLREALAGHAFRLAFYPVVNGEGAVIHQEGMITLPQQGASALRAGTLTAHAARLGLSPALDQEAIEQALLSLAGQRVIAVNLSAPSLDAPYAFTETVRDRLQASLPKGKLALEWLEPGLAERWPAFQGFCRSIRPLGVRIGLEMTGEHFNLLARLHEVSLDYLVIDGALIRGAESDPGAQLLLSNLLQVARMLDLDVYAKGVTTSAEGRQLLQAGVDGITGPGVSAA</sequence>
<dbReference type="InterPro" id="IPR003660">
    <property type="entry name" value="HAMP_dom"/>
</dbReference>
<dbReference type="GO" id="GO:0007165">
    <property type="term" value="P:signal transduction"/>
    <property type="evidence" value="ECO:0007669"/>
    <property type="project" value="InterPro"/>
</dbReference>
<evidence type="ECO:0000313" key="6">
    <source>
        <dbReference type="Proteomes" id="UP000192920"/>
    </source>
</evidence>
<dbReference type="GO" id="GO:0071111">
    <property type="term" value="F:cyclic-guanylate-specific phosphodiesterase activity"/>
    <property type="evidence" value="ECO:0007669"/>
    <property type="project" value="InterPro"/>
</dbReference>
<dbReference type="SMART" id="SM00052">
    <property type="entry name" value="EAL"/>
    <property type="match status" value="1"/>
</dbReference>
<dbReference type="PROSITE" id="PS50883">
    <property type="entry name" value="EAL"/>
    <property type="match status" value="1"/>
</dbReference>
<evidence type="ECO:0000256" key="1">
    <source>
        <dbReference type="SAM" id="Phobius"/>
    </source>
</evidence>
<evidence type="ECO:0000313" key="5">
    <source>
        <dbReference type="EMBL" id="SMF04224.1"/>
    </source>
</evidence>
<feature type="domain" description="HAMP" evidence="3">
    <location>
        <begin position="175"/>
        <end position="226"/>
    </location>
</feature>
<dbReference type="Gene3D" id="6.20.270.20">
    <property type="entry name" value="LapD/MoxY periplasmic domain"/>
    <property type="match status" value="1"/>
</dbReference>
<keyword evidence="1" id="KW-1133">Transmembrane helix</keyword>
<dbReference type="PANTHER" id="PTHR33121:SF23">
    <property type="entry name" value="CYCLIC DI-GMP PHOSPHODIESTERASE PDEB"/>
    <property type="match status" value="1"/>
</dbReference>
<dbReference type="PROSITE" id="PS50887">
    <property type="entry name" value="GGDEF"/>
    <property type="match status" value="1"/>
</dbReference>
<dbReference type="Proteomes" id="UP000192920">
    <property type="component" value="Unassembled WGS sequence"/>
</dbReference>
<evidence type="ECO:0000259" key="3">
    <source>
        <dbReference type="PROSITE" id="PS50885"/>
    </source>
</evidence>
<dbReference type="InterPro" id="IPR042461">
    <property type="entry name" value="LapD_MoxY_peri_C"/>
</dbReference>
<feature type="domain" description="EAL" evidence="2">
    <location>
        <begin position="408"/>
        <end position="640"/>
    </location>
</feature>
<dbReference type="EMBL" id="FXAG01000003">
    <property type="protein sequence ID" value="SMF04224.1"/>
    <property type="molecule type" value="Genomic_DNA"/>
</dbReference>
<dbReference type="CDD" id="cd01948">
    <property type="entry name" value="EAL"/>
    <property type="match status" value="1"/>
</dbReference>
<dbReference type="InterPro" id="IPR029787">
    <property type="entry name" value="Nucleotide_cyclase"/>
</dbReference>
<dbReference type="PROSITE" id="PS50885">
    <property type="entry name" value="HAMP"/>
    <property type="match status" value="1"/>
</dbReference>
<keyword evidence="1" id="KW-0812">Transmembrane</keyword>
<dbReference type="Pfam" id="PF16448">
    <property type="entry name" value="LapD_MoxY_N"/>
    <property type="match status" value="1"/>
</dbReference>
<dbReference type="InterPro" id="IPR032244">
    <property type="entry name" value="LapD_MoxY_N"/>
</dbReference>
<dbReference type="InterPro" id="IPR043128">
    <property type="entry name" value="Rev_trsase/Diguanyl_cyclase"/>
</dbReference>
<dbReference type="Gene3D" id="3.20.20.450">
    <property type="entry name" value="EAL domain"/>
    <property type="match status" value="1"/>
</dbReference>
<accession>A0A1Y6BJJ4</accession>
<reference evidence="6" key="1">
    <citation type="submission" date="2017-04" db="EMBL/GenBank/DDBJ databases">
        <authorList>
            <person name="Varghese N."/>
            <person name="Submissions S."/>
        </authorList>
    </citation>
    <scope>NUCLEOTIDE SEQUENCE [LARGE SCALE GENOMIC DNA]</scope>
    <source>
        <strain evidence="6">DSM 22618</strain>
    </source>
</reference>
<dbReference type="InterPro" id="IPR050706">
    <property type="entry name" value="Cyclic-di-GMP_PDE-like"/>
</dbReference>
<dbReference type="SUPFAM" id="SSF141868">
    <property type="entry name" value="EAL domain-like"/>
    <property type="match status" value="1"/>
</dbReference>
<feature type="transmembrane region" description="Helical" evidence="1">
    <location>
        <begin position="12"/>
        <end position="33"/>
    </location>
</feature>
<dbReference type="AlphaFoldDB" id="A0A1Y6BJJ4"/>
<proteinExistence type="predicted"/>
<dbReference type="PANTHER" id="PTHR33121">
    <property type="entry name" value="CYCLIC DI-GMP PHOSPHODIESTERASE PDEF"/>
    <property type="match status" value="1"/>
</dbReference>
<organism evidence="5 6">
    <name type="scientific">Pseudogulbenkiania subflava DSM 22618</name>
    <dbReference type="NCBI Taxonomy" id="1123014"/>
    <lineage>
        <taxon>Bacteria</taxon>
        <taxon>Pseudomonadati</taxon>
        <taxon>Pseudomonadota</taxon>
        <taxon>Betaproteobacteria</taxon>
        <taxon>Neisseriales</taxon>
        <taxon>Chromobacteriaceae</taxon>
        <taxon>Pseudogulbenkiania</taxon>
    </lineage>
</organism>
<dbReference type="Gene3D" id="3.30.70.270">
    <property type="match status" value="1"/>
</dbReference>
<keyword evidence="1" id="KW-0472">Membrane</keyword>
<dbReference type="RefSeq" id="WP_085275268.1">
    <property type="nucleotide sequence ID" value="NZ_FXAG01000003.1"/>
</dbReference>
<dbReference type="SUPFAM" id="SSF55073">
    <property type="entry name" value="Nucleotide cyclase"/>
    <property type="match status" value="1"/>
</dbReference>
<dbReference type="Pfam" id="PF00990">
    <property type="entry name" value="GGDEF"/>
    <property type="match status" value="1"/>
</dbReference>
<name>A0A1Y6BJJ4_9NEIS</name>
<evidence type="ECO:0000259" key="4">
    <source>
        <dbReference type="PROSITE" id="PS50887"/>
    </source>
</evidence>
<dbReference type="InterPro" id="IPR000160">
    <property type="entry name" value="GGDEF_dom"/>
</dbReference>
<protein>
    <submittedName>
        <fullName evidence="5">Diguanylate cyclase/phosphodiesterase</fullName>
    </submittedName>
</protein>
<dbReference type="GO" id="GO:0016020">
    <property type="term" value="C:membrane"/>
    <property type="evidence" value="ECO:0007669"/>
    <property type="project" value="InterPro"/>
</dbReference>